<feature type="region of interest" description="Disordered" evidence="1">
    <location>
        <begin position="37"/>
        <end position="88"/>
    </location>
</feature>
<feature type="compositionally biased region" description="Low complexity" evidence="1">
    <location>
        <begin position="51"/>
        <end position="71"/>
    </location>
</feature>
<protein>
    <submittedName>
        <fullName evidence="2">Uncharacterized protein</fullName>
    </submittedName>
</protein>
<dbReference type="Proteomes" id="UP000052978">
    <property type="component" value="Unassembled WGS sequence"/>
</dbReference>
<evidence type="ECO:0000313" key="2">
    <source>
        <dbReference type="EMBL" id="EPQ04107.1"/>
    </source>
</evidence>
<proteinExistence type="predicted"/>
<reference evidence="2 3" key="1">
    <citation type="journal article" date="2013" name="Nat. Commun.">
        <title>Genome analysis reveals insights into physiology and longevity of the Brandt's bat Myotis brandtii.</title>
        <authorList>
            <person name="Seim I."/>
            <person name="Fang X."/>
            <person name="Xiong Z."/>
            <person name="Lobanov A.V."/>
            <person name="Huang Z."/>
            <person name="Ma S."/>
            <person name="Feng Y."/>
            <person name="Turanov A.A."/>
            <person name="Zhu Y."/>
            <person name="Lenz T.L."/>
            <person name="Gerashchenko M.V."/>
            <person name="Fan D."/>
            <person name="Hee Yim S."/>
            <person name="Yao X."/>
            <person name="Jordan D."/>
            <person name="Xiong Y."/>
            <person name="Ma Y."/>
            <person name="Lyapunov A.N."/>
            <person name="Chen G."/>
            <person name="Kulakova O.I."/>
            <person name="Sun Y."/>
            <person name="Lee S.G."/>
            <person name="Bronson R.T."/>
            <person name="Moskalev A.A."/>
            <person name="Sunyaev S.R."/>
            <person name="Zhang G."/>
            <person name="Krogh A."/>
            <person name="Wang J."/>
            <person name="Gladyshev V.N."/>
        </authorList>
    </citation>
    <scope>NUCLEOTIDE SEQUENCE [LARGE SCALE GENOMIC DNA]</scope>
</reference>
<evidence type="ECO:0000256" key="1">
    <source>
        <dbReference type="SAM" id="MobiDB-lite"/>
    </source>
</evidence>
<sequence length="88" mass="8706">MESIQSLPASEDGQGLASTSLPFLADVIAGGLLVTGCDSGGRERDMSTRSGGAAPAAGANHQGQAAGGQMALDSQLLENLEAHSPSDP</sequence>
<organism evidence="2 3">
    <name type="scientific">Myotis brandtii</name>
    <name type="common">Brandt's bat</name>
    <dbReference type="NCBI Taxonomy" id="109478"/>
    <lineage>
        <taxon>Eukaryota</taxon>
        <taxon>Metazoa</taxon>
        <taxon>Chordata</taxon>
        <taxon>Craniata</taxon>
        <taxon>Vertebrata</taxon>
        <taxon>Euteleostomi</taxon>
        <taxon>Mammalia</taxon>
        <taxon>Eutheria</taxon>
        <taxon>Laurasiatheria</taxon>
        <taxon>Chiroptera</taxon>
        <taxon>Yangochiroptera</taxon>
        <taxon>Vespertilionidae</taxon>
        <taxon>Myotis</taxon>
    </lineage>
</organism>
<dbReference type="EMBL" id="KE161478">
    <property type="protein sequence ID" value="EPQ04107.1"/>
    <property type="molecule type" value="Genomic_DNA"/>
</dbReference>
<evidence type="ECO:0000313" key="3">
    <source>
        <dbReference type="Proteomes" id="UP000052978"/>
    </source>
</evidence>
<gene>
    <name evidence="2" type="ORF">D623_10005661</name>
</gene>
<name>S7P8M6_MYOBR</name>
<accession>S7P8M6</accession>
<dbReference type="AlphaFoldDB" id="S7P8M6"/>
<keyword evidence="3" id="KW-1185">Reference proteome</keyword>